<sequence length="81" mass="9460">MGSGGGNEEENNCCRLVQCKEFRFLGRLLLFKRIRGKREMLKIEKKIKQNDNDNFNFITQETPNNPIKSKNLTSIYSFAIM</sequence>
<reference evidence="1" key="1">
    <citation type="submission" date="2013-05" db="EMBL/GenBank/DDBJ databases">
        <authorList>
            <person name="Yim A.K.Y."/>
            <person name="Chan T.F."/>
            <person name="Ji K.M."/>
            <person name="Liu X.Y."/>
            <person name="Zhou J.W."/>
            <person name="Li R.Q."/>
            <person name="Yang K.Y."/>
            <person name="Li J."/>
            <person name="Li M."/>
            <person name="Law P.T.W."/>
            <person name="Wu Y.L."/>
            <person name="Cai Z.L."/>
            <person name="Qin H."/>
            <person name="Bao Y."/>
            <person name="Leung R.K.K."/>
            <person name="Ng P.K.S."/>
            <person name="Zou J."/>
            <person name="Zhong X.J."/>
            <person name="Ran P.X."/>
            <person name="Zhong N.S."/>
            <person name="Liu Z.G."/>
            <person name="Tsui S.K.W."/>
        </authorList>
    </citation>
    <scope>NUCLEOTIDE SEQUENCE</scope>
    <source>
        <strain evidence="1">Derf</strain>
        <tissue evidence="1">Whole organism</tissue>
    </source>
</reference>
<reference evidence="1" key="2">
    <citation type="journal article" date="2022" name="Res Sq">
        <title>Comparative Genomics Reveals Insights into the Divergent Evolution of Astigmatic Mites and Household Pest Adaptations.</title>
        <authorList>
            <person name="Xiong Q."/>
            <person name="Wan A.T.-Y."/>
            <person name="Liu X.-Y."/>
            <person name="Fung C.S.-H."/>
            <person name="Xiao X."/>
            <person name="Malainual N."/>
            <person name="Hou J."/>
            <person name="Wang L."/>
            <person name="Wang M."/>
            <person name="Yang K."/>
            <person name="Cui Y."/>
            <person name="Leung E."/>
            <person name="Nong W."/>
            <person name="Shin S.-K."/>
            <person name="Au S."/>
            <person name="Jeong K.Y."/>
            <person name="Chew F.T."/>
            <person name="Hui J."/>
            <person name="Leung T.F."/>
            <person name="Tungtrongchitr A."/>
            <person name="Zhong N."/>
            <person name="Liu Z."/>
            <person name="Tsui S."/>
        </authorList>
    </citation>
    <scope>NUCLEOTIDE SEQUENCE</scope>
    <source>
        <strain evidence="1">Derf</strain>
        <tissue evidence="1">Whole organism</tissue>
    </source>
</reference>
<dbReference type="EMBL" id="ASGP02000001">
    <property type="protein sequence ID" value="KAH9527422.1"/>
    <property type="molecule type" value="Genomic_DNA"/>
</dbReference>
<dbReference type="AlphaFoldDB" id="A0A922I8M1"/>
<keyword evidence="2" id="KW-1185">Reference proteome</keyword>
<accession>A0A922I8M1</accession>
<organism evidence="1 2">
    <name type="scientific">Dermatophagoides farinae</name>
    <name type="common">American house dust mite</name>
    <dbReference type="NCBI Taxonomy" id="6954"/>
    <lineage>
        <taxon>Eukaryota</taxon>
        <taxon>Metazoa</taxon>
        <taxon>Ecdysozoa</taxon>
        <taxon>Arthropoda</taxon>
        <taxon>Chelicerata</taxon>
        <taxon>Arachnida</taxon>
        <taxon>Acari</taxon>
        <taxon>Acariformes</taxon>
        <taxon>Sarcoptiformes</taxon>
        <taxon>Astigmata</taxon>
        <taxon>Psoroptidia</taxon>
        <taxon>Analgoidea</taxon>
        <taxon>Pyroglyphidae</taxon>
        <taxon>Dermatophagoidinae</taxon>
        <taxon>Dermatophagoides</taxon>
    </lineage>
</organism>
<dbReference type="Proteomes" id="UP000790347">
    <property type="component" value="Unassembled WGS sequence"/>
</dbReference>
<evidence type="ECO:0000313" key="1">
    <source>
        <dbReference type="EMBL" id="KAH9527422.1"/>
    </source>
</evidence>
<name>A0A922I8M1_DERFA</name>
<evidence type="ECO:0000313" key="2">
    <source>
        <dbReference type="Proteomes" id="UP000790347"/>
    </source>
</evidence>
<gene>
    <name evidence="1" type="ORF">DERF_001436</name>
</gene>
<protein>
    <submittedName>
        <fullName evidence="1">Uncharacterized protein</fullName>
    </submittedName>
</protein>
<comment type="caution">
    <text evidence="1">The sequence shown here is derived from an EMBL/GenBank/DDBJ whole genome shotgun (WGS) entry which is preliminary data.</text>
</comment>
<proteinExistence type="predicted"/>